<dbReference type="Gene3D" id="3.90.550.10">
    <property type="entry name" value="Spore Coat Polysaccharide Biosynthesis Protein SpsA, Chain A"/>
    <property type="match status" value="1"/>
</dbReference>
<evidence type="ECO:0000313" key="3">
    <source>
        <dbReference type="Proteomes" id="UP001442364"/>
    </source>
</evidence>
<proteinExistence type="predicted"/>
<name>A0ABV1BXM7_9FIRM</name>
<dbReference type="InterPro" id="IPR001173">
    <property type="entry name" value="Glyco_trans_2-like"/>
</dbReference>
<dbReference type="SUPFAM" id="SSF53448">
    <property type="entry name" value="Nucleotide-diphospho-sugar transferases"/>
    <property type="match status" value="1"/>
</dbReference>
<organism evidence="2 3">
    <name type="scientific">[Lactobacillus] rogosae</name>
    <dbReference type="NCBI Taxonomy" id="706562"/>
    <lineage>
        <taxon>Bacteria</taxon>
        <taxon>Bacillati</taxon>
        <taxon>Bacillota</taxon>
        <taxon>Clostridia</taxon>
        <taxon>Lachnospirales</taxon>
        <taxon>Lachnospiraceae</taxon>
        <taxon>Lachnospira</taxon>
    </lineage>
</organism>
<dbReference type="InterPro" id="IPR029044">
    <property type="entry name" value="Nucleotide-diphossugar_trans"/>
</dbReference>
<dbReference type="CDD" id="cd00761">
    <property type="entry name" value="Glyco_tranf_GTA_type"/>
    <property type="match status" value="1"/>
</dbReference>
<dbReference type="EMBL" id="JBBMER010000007">
    <property type="protein sequence ID" value="MEQ2380255.1"/>
    <property type="molecule type" value="Genomic_DNA"/>
</dbReference>
<dbReference type="Pfam" id="PF00535">
    <property type="entry name" value="Glycos_transf_2"/>
    <property type="match status" value="1"/>
</dbReference>
<comment type="caution">
    <text evidence="2">The sequence shown here is derived from an EMBL/GenBank/DDBJ whole genome shotgun (WGS) entry which is preliminary data.</text>
</comment>
<dbReference type="Proteomes" id="UP001442364">
    <property type="component" value="Unassembled WGS sequence"/>
</dbReference>
<dbReference type="GO" id="GO:0016757">
    <property type="term" value="F:glycosyltransferase activity"/>
    <property type="evidence" value="ECO:0007669"/>
    <property type="project" value="UniProtKB-KW"/>
</dbReference>
<evidence type="ECO:0000313" key="2">
    <source>
        <dbReference type="EMBL" id="MEQ2380255.1"/>
    </source>
</evidence>
<feature type="domain" description="Glycosyltransferase 2-like" evidence="1">
    <location>
        <begin position="5"/>
        <end position="134"/>
    </location>
</feature>
<keyword evidence="2" id="KW-0328">Glycosyltransferase</keyword>
<dbReference type="PANTHER" id="PTHR22916">
    <property type="entry name" value="GLYCOSYLTRANSFERASE"/>
    <property type="match status" value="1"/>
</dbReference>
<evidence type="ECO:0000259" key="1">
    <source>
        <dbReference type="Pfam" id="PF00535"/>
    </source>
</evidence>
<gene>
    <name evidence="2" type="ORF">WMO14_10220</name>
</gene>
<dbReference type="EC" id="2.4.-.-" evidence="2"/>
<accession>A0ABV1BXM7</accession>
<keyword evidence="2" id="KW-0808">Transferase</keyword>
<reference evidence="2 3" key="1">
    <citation type="submission" date="2024-03" db="EMBL/GenBank/DDBJ databases">
        <title>Human intestinal bacterial collection.</title>
        <authorList>
            <person name="Pauvert C."/>
            <person name="Hitch T.C.A."/>
            <person name="Clavel T."/>
        </authorList>
    </citation>
    <scope>NUCLEOTIDE SEQUENCE [LARGE SCALE GENOMIC DNA]</scope>
    <source>
        <strain evidence="2 3">CLA-AA-H255</strain>
    </source>
</reference>
<sequence>MPKVSVIMPVYNSERTLIDSLSSLVNQTLTDIELILVNDYSTDNSLKILADCEAQFSDKVLLINLNENHGAGGARNIGLSYASGDYIGFMDSDDIAVPDMFEKMYAKAISGNYDIVDCGYYNEAKDSAIVHASDELTGELNSYKRSELIASGGYFWSKLIKKSFLDHIGLQFREHCILEDFETLMYLFATASSIGNVKEILYCYKNSATSISKHIDYNNYYNNVISAIKAAYSQLSVLPDYTDIQYAVEYGIYNLCSLALNCCLNSSNSVPAYILKNRITDIKNYINKYIKLPVKSNKFINNKIDKQDLHLLSDIDKIISQLG</sequence>
<dbReference type="RefSeq" id="WP_349153780.1">
    <property type="nucleotide sequence ID" value="NZ_JBBMER010000007.1"/>
</dbReference>
<protein>
    <submittedName>
        <fullName evidence="2">Glycosyltransferase family 2 protein</fullName>
        <ecNumber evidence="2">2.4.-.-</ecNumber>
    </submittedName>
</protein>
<keyword evidence="3" id="KW-1185">Reference proteome</keyword>
<dbReference type="PANTHER" id="PTHR22916:SF3">
    <property type="entry name" value="UDP-GLCNAC:BETAGAL BETA-1,3-N-ACETYLGLUCOSAMINYLTRANSFERASE-LIKE PROTEIN 1"/>
    <property type="match status" value="1"/>
</dbReference>